<dbReference type="AlphaFoldDB" id="A0ABD0LD79"/>
<reference evidence="1 2" key="1">
    <citation type="journal article" date="2023" name="Sci. Data">
        <title>Genome assembly of the Korean intertidal mud-creeper Batillaria attramentaria.</title>
        <authorList>
            <person name="Patra A.K."/>
            <person name="Ho P.T."/>
            <person name="Jun S."/>
            <person name="Lee S.J."/>
            <person name="Kim Y."/>
            <person name="Won Y.J."/>
        </authorList>
    </citation>
    <scope>NUCLEOTIDE SEQUENCE [LARGE SCALE GENOMIC DNA]</scope>
    <source>
        <strain evidence="1">Wonlab-2016</strain>
    </source>
</reference>
<evidence type="ECO:0000313" key="2">
    <source>
        <dbReference type="Proteomes" id="UP001519460"/>
    </source>
</evidence>
<name>A0ABD0LD79_9CAEN</name>
<accession>A0ABD0LD79</accession>
<gene>
    <name evidence="1" type="ORF">BaRGS_00011897</name>
</gene>
<evidence type="ECO:0000313" key="1">
    <source>
        <dbReference type="EMBL" id="KAK7496917.1"/>
    </source>
</evidence>
<protein>
    <submittedName>
        <fullName evidence="1">Uncharacterized protein</fullName>
    </submittedName>
</protein>
<organism evidence="1 2">
    <name type="scientific">Batillaria attramentaria</name>
    <dbReference type="NCBI Taxonomy" id="370345"/>
    <lineage>
        <taxon>Eukaryota</taxon>
        <taxon>Metazoa</taxon>
        <taxon>Spiralia</taxon>
        <taxon>Lophotrochozoa</taxon>
        <taxon>Mollusca</taxon>
        <taxon>Gastropoda</taxon>
        <taxon>Caenogastropoda</taxon>
        <taxon>Sorbeoconcha</taxon>
        <taxon>Cerithioidea</taxon>
        <taxon>Batillariidae</taxon>
        <taxon>Batillaria</taxon>
    </lineage>
</organism>
<dbReference type="EMBL" id="JACVVK020000063">
    <property type="protein sequence ID" value="KAK7496917.1"/>
    <property type="molecule type" value="Genomic_DNA"/>
</dbReference>
<proteinExistence type="predicted"/>
<dbReference type="Proteomes" id="UP001519460">
    <property type="component" value="Unassembled WGS sequence"/>
</dbReference>
<comment type="caution">
    <text evidence="1">The sequence shown here is derived from an EMBL/GenBank/DDBJ whole genome shotgun (WGS) entry which is preliminary data.</text>
</comment>
<sequence>MWEESVSKHPAFPSDISEDYMTCLSGSAAGRRDQSCVSGFRCGRTKTVSKTSNPVFCKEAASNKTFTDNVCETRKPAGLANGNRGKGLNGYDISGFV</sequence>
<keyword evidence="2" id="KW-1185">Reference proteome</keyword>